<dbReference type="Pfam" id="PF00300">
    <property type="entry name" value="His_Phos_1"/>
    <property type="match status" value="1"/>
</dbReference>
<protein>
    <submittedName>
        <fullName evidence="1">Broad specificity phosphatase PhoE</fullName>
    </submittedName>
</protein>
<dbReference type="AlphaFoldDB" id="A0A542ZCR6"/>
<evidence type="ECO:0000313" key="1">
    <source>
        <dbReference type="EMBL" id="TQL58087.1"/>
    </source>
</evidence>
<sequence length="216" mass="24087">MARATVHLLRHGLVHNPDGILYGRLPDFHLSEVGQKMAERMAEYTADFDIVHLRCSPLERARETMEPVSRNHEGVEVVIDDRVIEASNKLQGRVFSASASSFADPRVWWHLRNPLRPSWGEPYQEIVARMHEAILDAAAQAEGHEALIVSHQLPIWMARLAAEGRALVHDPRKRECSLASLTSFAVEDGRITQVSYADPCADLVPAKKGKKFVAGA</sequence>
<dbReference type="GO" id="GO:0016791">
    <property type="term" value="F:phosphatase activity"/>
    <property type="evidence" value="ECO:0007669"/>
    <property type="project" value="TreeGrafter"/>
</dbReference>
<dbReference type="PANTHER" id="PTHR48100">
    <property type="entry name" value="BROAD-SPECIFICITY PHOSPHATASE YOR283W-RELATED"/>
    <property type="match status" value="1"/>
</dbReference>
<dbReference type="CDD" id="cd07067">
    <property type="entry name" value="HP_PGM_like"/>
    <property type="match status" value="1"/>
</dbReference>
<name>A0A542ZCR6_9ACTN</name>
<dbReference type="Gene3D" id="3.40.50.1240">
    <property type="entry name" value="Phosphoglycerate mutase-like"/>
    <property type="match status" value="1"/>
</dbReference>
<dbReference type="OrthoDB" id="3215466at2"/>
<dbReference type="EMBL" id="VFOR01000002">
    <property type="protein sequence ID" value="TQL58087.1"/>
    <property type="molecule type" value="Genomic_DNA"/>
</dbReference>
<evidence type="ECO:0000313" key="2">
    <source>
        <dbReference type="Proteomes" id="UP000316196"/>
    </source>
</evidence>
<dbReference type="InterPro" id="IPR029033">
    <property type="entry name" value="His_PPase_superfam"/>
</dbReference>
<accession>A0A542ZCR6</accession>
<reference evidence="1 2" key="1">
    <citation type="submission" date="2019-06" db="EMBL/GenBank/DDBJ databases">
        <title>Sequencing the genomes of 1000 actinobacteria strains.</title>
        <authorList>
            <person name="Klenk H.-P."/>
        </authorList>
    </citation>
    <scope>NUCLEOTIDE SEQUENCE [LARGE SCALE GENOMIC DNA]</scope>
    <source>
        <strain evidence="1 2">DSM 8251</strain>
    </source>
</reference>
<dbReference type="PANTHER" id="PTHR48100:SF51">
    <property type="entry name" value="PHOSPHOGLYCERATE MUTASE"/>
    <property type="match status" value="1"/>
</dbReference>
<gene>
    <name evidence="1" type="ORF">FB460_1940</name>
</gene>
<dbReference type="GO" id="GO:0005737">
    <property type="term" value="C:cytoplasm"/>
    <property type="evidence" value="ECO:0007669"/>
    <property type="project" value="TreeGrafter"/>
</dbReference>
<dbReference type="Proteomes" id="UP000316196">
    <property type="component" value="Unassembled WGS sequence"/>
</dbReference>
<dbReference type="SMART" id="SM00855">
    <property type="entry name" value="PGAM"/>
    <property type="match status" value="1"/>
</dbReference>
<dbReference type="RefSeq" id="WP_142093913.1">
    <property type="nucleotide sequence ID" value="NZ_BAAAMD010000004.1"/>
</dbReference>
<keyword evidence="2" id="KW-1185">Reference proteome</keyword>
<dbReference type="InterPro" id="IPR013078">
    <property type="entry name" value="His_Pase_superF_clade-1"/>
</dbReference>
<organism evidence="1 2">
    <name type="scientific">Propioniferax innocua</name>
    <dbReference type="NCBI Taxonomy" id="1753"/>
    <lineage>
        <taxon>Bacteria</taxon>
        <taxon>Bacillati</taxon>
        <taxon>Actinomycetota</taxon>
        <taxon>Actinomycetes</taxon>
        <taxon>Propionibacteriales</taxon>
        <taxon>Propionibacteriaceae</taxon>
        <taxon>Propioniferax</taxon>
    </lineage>
</organism>
<comment type="caution">
    <text evidence="1">The sequence shown here is derived from an EMBL/GenBank/DDBJ whole genome shotgun (WGS) entry which is preliminary data.</text>
</comment>
<proteinExistence type="predicted"/>
<dbReference type="InterPro" id="IPR050275">
    <property type="entry name" value="PGM_Phosphatase"/>
</dbReference>
<dbReference type="SUPFAM" id="SSF53254">
    <property type="entry name" value="Phosphoglycerate mutase-like"/>
    <property type="match status" value="1"/>
</dbReference>